<dbReference type="AlphaFoldDB" id="A0A923L722"/>
<dbReference type="Gene3D" id="1.10.3860.10">
    <property type="entry name" value="Sodium:dicarboxylate symporter"/>
    <property type="match status" value="1"/>
</dbReference>
<evidence type="ECO:0000256" key="6">
    <source>
        <dbReference type="ARBA" id="ARBA00022989"/>
    </source>
</evidence>
<dbReference type="Pfam" id="PF00375">
    <property type="entry name" value="SDF"/>
    <property type="match status" value="1"/>
</dbReference>
<evidence type="ECO:0000256" key="8">
    <source>
        <dbReference type="SAM" id="Phobius"/>
    </source>
</evidence>
<dbReference type="InterPro" id="IPR036458">
    <property type="entry name" value="Na:dicarbo_symporter_sf"/>
</dbReference>
<evidence type="ECO:0000256" key="5">
    <source>
        <dbReference type="ARBA" id="ARBA00022847"/>
    </source>
</evidence>
<comment type="subcellular location">
    <subcellularLocation>
        <location evidence="1">Cell membrane</location>
        <topology evidence="1">Multi-pass membrane protein</topology>
    </subcellularLocation>
</comment>
<dbReference type="Proteomes" id="UP000637359">
    <property type="component" value="Unassembled WGS sequence"/>
</dbReference>
<keyword evidence="6 8" id="KW-1133">Transmembrane helix</keyword>
<dbReference type="GO" id="GO:0005886">
    <property type="term" value="C:plasma membrane"/>
    <property type="evidence" value="ECO:0007669"/>
    <property type="project" value="UniProtKB-SubCell"/>
</dbReference>
<evidence type="ECO:0000256" key="4">
    <source>
        <dbReference type="ARBA" id="ARBA00022692"/>
    </source>
</evidence>
<feature type="transmembrane region" description="Helical" evidence="8">
    <location>
        <begin position="40"/>
        <end position="62"/>
    </location>
</feature>
<dbReference type="PANTHER" id="PTHR42865">
    <property type="entry name" value="PROTON/GLUTAMATE-ASPARTATE SYMPORTER"/>
    <property type="match status" value="1"/>
</dbReference>
<gene>
    <name evidence="9" type="ORF">H8S33_12840</name>
</gene>
<proteinExistence type="predicted"/>
<name>A0A923L722_9BACI</name>
<feature type="transmembrane region" description="Helical" evidence="8">
    <location>
        <begin position="320"/>
        <end position="337"/>
    </location>
</feature>
<reference evidence="9" key="1">
    <citation type="submission" date="2020-08" db="EMBL/GenBank/DDBJ databases">
        <title>Genome public.</title>
        <authorList>
            <person name="Liu C."/>
            <person name="Sun Q."/>
        </authorList>
    </citation>
    <scope>NUCLEOTIDE SEQUENCE</scope>
    <source>
        <strain evidence="9">BX22</strain>
    </source>
</reference>
<keyword evidence="10" id="KW-1185">Reference proteome</keyword>
<keyword evidence="5" id="KW-0769">Symport</keyword>
<sequence length="400" mass="42006">MKNRFLWQLLAAFVLAIIVGLLLGDRAAYVQPLGDLFLRLIRFIIVPLILATIIVGVTSAGSMKKLGRLGGKTISFYLVTSFFAITIGLIVALLLSPGTGVDVSLNEENIPSGETQSVMDTLLNIIPTNPIESLATANILQIIFFAIFLGLGITLAGDKAAPVQRFFDGLAEVMYKITAVVMKLVPLGIFGLLAPIVGQYGLDVLMPLMKLIIAILIASVLHIVVIYSIALKTIGKMSPLQFLKGILPAVTVAFTTCSSSGTLPVTMKNTQENLGVSKETSSFVLPLGATINMDGTAIYQGIAVMFTAQYFGQSLSIGQLLIVALVATLASIGAAGVPGAGMVMLTMTLAAVNLPLEAIALVAGIDRILDMIRTAVNVMGDATASVVVDQSENKNKAVAA</sequence>
<dbReference type="GO" id="GO:0006835">
    <property type="term" value="P:dicarboxylic acid transport"/>
    <property type="evidence" value="ECO:0007669"/>
    <property type="project" value="UniProtKB-ARBA"/>
</dbReference>
<accession>A0A923L722</accession>
<feature type="transmembrane region" description="Helical" evidence="8">
    <location>
        <begin position="177"/>
        <end position="202"/>
    </location>
</feature>
<dbReference type="PANTHER" id="PTHR42865:SF7">
    <property type="entry name" value="PROTON_GLUTAMATE-ASPARTATE SYMPORTER"/>
    <property type="match status" value="1"/>
</dbReference>
<feature type="transmembrane region" description="Helical" evidence="8">
    <location>
        <begin position="74"/>
        <end position="95"/>
    </location>
</feature>
<evidence type="ECO:0000313" key="9">
    <source>
        <dbReference type="EMBL" id="MBC5637695.1"/>
    </source>
</evidence>
<dbReference type="RefSeq" id="WP_186870401.1">
    <property type="nucleotide sequence ID" value="NZ_JACOOL010000009.1"/>
</dbReference>
<evidence type="ECO:0000256" key="1">
    <source>
        <dbReference type="ARBA" id="ARBA00004651"/>
    </source>
</evidence>
<comment type="caution">
    <text evidence="9">The sequence shown here is derived from an EMBL/GenBank/DDBJ whole genome shotgun (WGS) entry which is preliminary data.</text>
</comment>
<dbReference type="InterPro" id="IPR001991">
    <property type="entry name" value="Na-dicarboxylate_symporter"/>
</dbReference>
<keyword evidence="2" id="KW-0813">Transport</keyword>
<keyword evidence="3" id="KW-1003">Cell membrane</keyword>
<evidence type="ECO:0000256" key="3">
    <source>
        <dbReference type="ARBA" id="ARBA00022475"/>
    </source>
</evidence>
<dbReference type="PRINTS" id="PR00173">
    <property type="entry name" value="EDTRNSPORT"/>
</dbReference>
<feature type="transmembrane region" description="Helical" evidence="8">
    <location>
        <begin position="343"/>
        <end position="365"/>
    </location>
</feature>
<evidence type="ECO:0000313" key="10">
    <source>
        <dbReference type="Proteomes" id="UP000637359"/>
    </source>
</evidence>
<feature type="transmembrane region" description="Helical" evidence="8">
    <location>
        <begin position="139"/>
        <end position="156"/>
    </location>
</feature>
<evidence type="ECO:0000256" key="7">
    <source>
        <dbReference type="ARBA" id="ARBA00023136"/>
    </source>
</evidence>
<protein>
    <submittedName>
        <fullName evidence="9">Dicarboxylate/amino acid:cation symporter</fullName>
    </submittedName>
</protein>
<organism evidence="9 10">
    <name type="scientific">Ornithinibacillus hominis</name>
    <dbReference type="NCBI Taxonomy" id="2763055"/>
    <lineage>
        <taxon>Bacteria</taxon>
        <taxon>Bacillati</taxon>
        <taxon>Bacillota</taxon>
        <taxon>Bacilli</taxon>
        <taxon>Bacillales</taxon>
        <taxon>Bacillaceae</taxon>
        <taxon>Ornithinibacillus</taxon>
    </lineage>
</organism>
<dbReference type="GO" id="GO:0015293">
    <property type="term" value="F:symporter activity"/>
    <property type="evidence" value="ECO:0007669"/>
    <property type="project" value="UniProtKB-KW"/>
</dbReference>
<dbReference type="SUPFAM" id="SSF118215">
    <property type="entry name" value="Proton glutamate symport protein"/>
    <property type="match status" value="1"/>
</dbReference>
<dbReference type="FunFam" id="1.10.3860.10:FF:000001">
    <property type="entry name" value="C4-dicarboxylate transport protein"/>
    <property type="match status" value="1"/>
</dbReference>
<keyword evidence="7 8" id="KW-0472">Membrane</keyword>
<dbReference type="EMBL" id="JACOOL010000009">
    <property type="protein sequence ID" value="MBC5637695.1"/>
    <property type="molecule type" value="Genomic_DNA"/>
</dbReference>
<evidence type="ECO:0000256" key="2">
    <source>
        <dbReference type="ARBA" id="ARBA00022448"/>
    </source>
</evidence>
<keyword evidence="4 8" id="KW-0812">Transmembrane</keyword>
<feature type="transmembrane region" description="Helical" evidence="8">
    <location>
        <begin position="208"/>
        <end position="230"/>
    </location>
</feature>